<sequence>MELHAITDDSKPVEELARIIITIQNEVDFIHIRERSKSAADILKLLDLIFEGGIDKRKLVMNGRVDIALFSTIHRVQLPSGSFSPKQIRARFPHLHIGRSVHSLEEAVQAEKEDADYVLFGHVFETDCKKGLEGRGVSLLSDIKQRISIPVIAIGGMTPDRLRDVKQAGADGIAVMSGIFSSAEPLEAARRYSRKLKEMRYEKAL</sequence>
<dbReference type="GO" id="GO:0005737">
    <property type="term" value="C:cytoplasm"/>
    <property type="evidence" value="ECO:0007669"/>
    <property type="project" value="TreeGrafter"/>
</dbReference>
<organism evidence="4">
    <name type="scientific">Bacillus subtilis</name>
    <dbReference type="NCBI Taxonomy" id="1423"/>
    <lineage>
        <taxon>Bacteria</taxon>
        <taxon>Bacillati</taxon>
        <taxon>Bacillota</taxon>
        <taxon>Bacilli</taxon>
        <taxon>Bacillales</taxon>
        <taxon>Bacillaceae</taxon>
        <taxon>Bacillus</taxon>
    </lineage>
</organism>
<evidence type="ECO:0000259" key="3">
    <source>
        <dbReference type="Pfam" id="PF02581"/>
    </source>
</evidence>
<reference evidence="4" key="2">
    <citation type="submission" date="1997-06" db="EMBL/GenBank/DDBJ databases">
        <title>Bacillus subtilis, genome sequencing.</title>
        <authorList>
            <person name="Joris B."/>
            <person name="Wanbutt R."/>
            <person name="Lardinois S."/>
            <person name="Brans A."/>
        </authorList>
    </citation>
    <scope>NUCLEOTIDE SEQUENCE</scope>
    <source>
        <strain evidence="4">168</strain>
    </source>
</reference>
<dbReference type="RefSeq" id="WP_003232908.1">
    <property type="nucleotide sequence ID" value="NZ_AP024621.1"/>
</dbReference>
<dbReference type="PANTHER" id="PTHR20857:SF22">
    <property type="entry name" value="THIAZOLE TAUTOMERASE"/>
    <property type="match status" value="1"/>
</dbReference>
<dbReference type="GO" id="GO:0009228">
    <property type="term" value="P:thiamine biosynthetic process"/>
    <property type="evidence" value="ECO:0007669"/>
    <property type="project" value="UniProtKB-KW"/>
</dbReference>
<dbReference type="InterPro" id="IPR036206">
    <property type="entry name" value="ThiamineP_synth_sf"/>
</dbReference>
<feature type="domain" description="Thiamine phosphate synthase/TenI" evidence="3">
    <location>
        <begin position="4"/>
        <end position="179"/>
    </location>
</feature>
<dbReference type="PATRIC" id="fig|1423.174.peg.1573"/>
<name>A0A0A1HAX7_BACIU</name>
<proteinExistence type="predicted"/>
<gene>
    <name evidence="4" type="primary">tenI</name>
</gene>
<comment type="pathway">
    <text evidence="1">Cofactor biosynthesis; thiamine diphosphate biosynthesis.</text>
</comment>
<dbReference type="CDD" id="cd00564">
    <property type="entry name" value="TMP_TenI"/>
    <property type="match status" value="1"/>
</dbReference>
<evidence type="ECO:0000256" key="2">
    <source>
        <dbReference type="ARBA" id="ARBA00022977"/>
    </source>
</evidence>
<dbReference type="GeneID" id="936411"/>
<dbReference type="PhylomeDB" id="A0A0A1HAX7"/>
<evidence type="ECO:0000256" key="1">
    <source>
        <dbReference type="ARBA" id="ARBA00004948"/>
    </source>
</evidence>
<dbReference type="SUPFAM" id="SSF51391">
    <property type="entry name" value="Thiamin phosphate synthase"/>
    <property type="match status" value="1"/>
</dbReference>
<reference evidence="4" key="1">
    <citation type="journal article" date="1991" name="J. Bacteriol.">
        <title>Cloning and characterization of a pair of novel genes that regulate production of extracellular enzymes in Bacillus subtilis.</title>
        <authorList>
            <person name="Pang A.S."/>
            <person name="Nathoo S."/>
            <person name="Wong S.L."/>
        </authorList>
    </citation>
    <scope>NUCLEOTIDE SEQUENCE</scope>
    <source>
        <strain evidence="4">168</strain>
    </source>
</reference>
<dbReference type="Gene3D" id="3.20.20.70">
    <property type="entry name" value="Aldolase class I"/>
    <property type="match status" value="1"/>
</dbReference>
<dbReference type="KEGG" id="bsu:BSU11660"/>
<dbReference type="NCBIfam" id="NF005819">
    <property type="entry name" value="PRK07695.1"/>
    <property type="match status" value="1"/>
</dbReference>
<keyword evidence="2" id="KW-0784">Thiamine biosynthesis</keyword>
<dbReference type="SMR" id="A0A0A1HAX7"/>
<evidence type="ECO:0000313" key="4">
    <source>
        <dbReference type="EMBL" id="CAB09526.1"/>
    </source>
</evidence>
<dbReference type="InterPro" id="IPR022998">
    <property type="entry name" value="ThiamineP_synth_TenI"/>
</dbReference>
<protein>
    <submittedName>
        <fullName evidence="4">Regulatory protein TenI</fullName>
    </submittedName>
</protein>
<dbReference type="EMBL" id="Z96075">
    <property type="protein sequence ID" value="CAB09526.1"/>
    <property type="molecule type" value="Genomic_DNA"/>
</dbReference>
<dbReference type="PANTHER" id="PTHR20857">
    <property type="entry name" value="THIAMINE-PHOSPHATE PYROPHOSPHORYLASE"/>
    <property type="match status" value="1"/>
</dbReference>
<dbReference type="Pfam" id="PF02581">
    <property type="entry name" value="TMP-TENI"/>
    <property type="match status" value="1"/>
</dbReference>
<dbReference type="RefSeq" id="NP_389048.1">
    <property type="nucleotide sequence ID" value="NC_000964.3"/>
</dbReference>
<dbReference type="InterPro" id="IPR013785">
    <property type="entry name" value="Aldolase_TIM"/>
</dbReference>
<dbReference type="AlphaFoldDB" id="A0A0A1HAX7"/>
<dbReference type="GO" id="GO:0004789">
    <property type="term" value="F:thiamine-phosphate diphosphorylase activity"/>
    <property type="evidence" value="ECO:0007669"/>
    <property type="project" value="TreeGrafter"/>
</dbReference>
<accession>A0A0A1HAX7</accession>